<protein>
    <recommendedName>
        <fullName evidence="6">nicotinamidase</fullName>
        <ecNumber evidence="6">3.5.1.19</ecNumber>
    </recommendedName>
    <alternativeName>
        <fullName evidence="7">Nicotinamide deamidase</fullName>
    </alternativeName>
</protein>
<dbReference type="KEGG" id="kla:KLLA0_F22242g"/>
<dbReference type="HOGENOM" id="CLU_068979_13_0_1"/>
<evidence type="ECO:0000313" key="9">
    <source>
        <dbReference type="EMBL" id="CAG98781.1"/>
    </source>
</evidence>
<feature type="domain" description="Isochorismatase-like" evidence="8">
    <location>
        <begin position="5"/>
        <end position="198"/>
    </location>
</feature>
<organism evidence="9 10">
    <name type="scientific">Kluyveromyces lactis (strain ATCC 8585 / CBS 2359 / DSM 70799 / NBRC 1267 / NRRL Y-1140 / WM37)</name>
    <name type="common">Yeast</name>
    <name type="synonym">Candida sphaerica</name>
    <dbReference type="NCBI Taxonomy" id="284590"/>
    <lineage>
        <taxon>Eukaryota</taxon>
        <taxon>Fungi</taxon>
        <taxon>Dikarya</taxon>
        <taxon>Ascomycota</taxon>
        <taxon>Saccharomycotina</taxon>
        <taxon>Saccharomycetes</taxon>
        <taxon>Saccharomycetales</taxon>
        <taxon>Saccharomycetaceae</taxon>
        <taxon>Kluyveromyces</taxon>
    </lineage>
</organism>
<dbReference type="GO" id="GO:0046872">
    <property type="term" value="F:metal ion binding"/>
    <property type="evidence" value="ECO:0007669"/>
    <property type="project" value="UniProtKB-KW"/>
</dbReference>
<proteinExistence type="inferred from homology"/>
<evidence type="ECO:0000313" key="10">
    <source>
        <dbReference type="Proteomes" id="UP000000598"/>
    </source>
</evidence>
<keyword evidence="4" id="KW-0378">Hydrolase</keyword>
<gene>
    <name evidence="9" type="ORF">KLLA0_F22242g</name>
</gene>
<evidence type="ECO:0000256" key="2">
    <source>
        <dbReference type="ARBA" id="ARBA00022642"/>
    </source>
</evidence>
<dbReference type="Gene3D" id="3.40.50.850">
    <property type="entry name" value="Isochorismatase-like"/>
    <property type="match status" value="1"/>
</dbReference>
<accession>Q6CJ16</accession>
<keyword evidence="10" id="KW-1185">Reference proteome</keyword>
<evidence type="ECO:0000256" key="1">
    <source>
        <dbReference type="ARBA" id="ARBA00006336"/>
    </source>
</evidence>
<comment type="similarity">
    <text evidence="1">Belongs to the isochorismatase family.</text>
</comment>
<dbReference type="OMA" id="DFVDSWP"/>
<dbReference type="STRING" id="284590.Q6CJ16"/>
<dbReference type="EC" id="3.5.1.19" evidence="6"/>
<dbReference type="AlphaFoldDB" id="Q6CJ16"/>
<evidence type="ECO:0000256" key="7">
    <source>
        <dbReference type="ARBA" id="ARBA00043224"/>
    </source>
</evidence>
<name>Q6CJ16_KLULA</name>
<comment type="pathway">
    <text evidence="5">Cofactor biosynthesis; nicotinate biosynthesis; nicotinate from nicotinamide: step 1/1.</text>
</comment>
<dbReference type="InterPro" id="IPR036380">
    <property type="entry name" value="Isochorismatase-like_sf"/>
</dbReference>
<dbReference type="InterPro" id="IPR000868">
    <property type="entry name" value="Isochorismatase-like_dom"/>
</dbReference>
<reference evidence="9 10" key="1">
    <citation type="journal article" date="2004" name="Nature">
        <title>Genome evolution in yeasts.</title>
        <authorList>
            <consortium name="Genolevures"/>
            <person name="Dujon B."/>
            <person name="Sherman D."/>
            <person name="Fischer G."/>
            <person name="Durrens P."/>
            <person name="Casaregola S."/>
            <person name="Lafontaine I."/>
            <person name="de Montigny J."/>
            <person name="Marck C."/>
            <person name="Neuveglise C."/>
            <person name="Talla E."/>
            <person name="Goffard N."/>
            <person name="Frangeul L."/>
            <person name="Aigle M."/>
            <person name="Anthouard V."/>
            <person name="Babour A."/>
            <person name="Barbe V."/>
            <person name="Barnay S."/>
            <person name="Blanchin S."/>
            <person name="Beckerich J.M."/>
            <person name="Beyne E."/>
            <person name="Bleykasten C."/>
            <person name="Boisrame A."/>
            <person name="Boyer J."/>
            <person name="Cattolico L."/>
            <person name="Confanioleri F."/>
            <person name="de Daruvar A."/>
            <person name="Despons L."/>
            <person name="Fabre E."/>
            <person name="Fairhead C."/>
            <person name="Ferry-Dumazet H."/>
            <person name="Groppi A."/>
            <person name="Hantraye F."/>
            <person name="Hennequin C."/>
            <person name="Jauniaux N."/>
            <person name="Joyet P."/>
            <person name="Kachouri R."/>
            <person name="Kerrest A."/>
            <person name="Koszul R."/>
            <person name="Lemaire M."/>
            <person name="Lesur I."/>
            <person name="Ma L."/>
            <person name="Muller H."/>
            <person name="Nicaud J.M."/>
            <person name="Nikolski M."/>
            <person name="Oztas S."/>
            <person name="Ozier-Kalogeropoulos O."/>
            <person name="Pellenz S."/>
            <person name="Potier S."/>
            <person name="Richard G.F."/>
            <person name="Straub M.L."/>
            <person name="Suleau A."/>
            <person name="Swennene D."/>
            <person name="Tekaia F."/>
            <person name="Wesolowski-Louvel M."/>
            <person name="Westhof E."/>
            <person name="Wirth B."/>
            <person name="Zeniou-Meyer M."/>
            <person name="Zivanovic I."/>
            <person name="Bolotin-Fukuhara M."/>
            <person name="Thierry A."/>
            <person name="Bouchier C."/>
            <person name="Caudron B."/>
            <person name="Scarpelli C."/>
            <person name="Gaillardin C."/>
            <person name="Weissenbach J."/>
            <person name="Wincker P."/>
            <person name="Souciet J.L."/>
        </authorList>
    </citation>
    <scope>NUCLEOTIDE SEQUENCE [LARGE SCALE GENOMIC DNA]</scope>
    <source>
        <strain evidence="10">ATCC 8585 / CBS 2359 / DSM 70799 / NBRC 1267 / NRRL Y-1140 / WM37</strain>
    </source>
</reference>
<evidence type="ECO:0000259" key="8">
    <source>
        <dbReference type="Pfam" id="PF00857"/>
    </source>
</evidence>
<dbReference type="PANTHER" id="PTHR11080">
    <property type="entry name" value="PYRAZINAMIDASE/NICOTINAMIDASE"/>
    <property type="match status" value="1"/>
</dbReference>
<dbReference type="PaxDb" id="284590-Q6CJ16"/>
<dbReference type="GO" id="GO:0019363">
    <property type="term" value="P:pyridine nucleotide biosynthetic process"/>
    <property type="evidence" value="ECO:0007669"/>
    <property type="project" value="UniProtKB-KW"/>
</dbReference>
<dbReference type="InterPro" id="IPR052347">
    <property type="entry name" value="Isochorismatase_Nicotinamidase"/>
</dbReference>
<dbReference type="GO" id="GO:0008936">
    <property type="term" value="F:nicotinamidase activity"/>
    <property type="evidence" value="ECO:0007669"/>
    <property type="project" value="UniProtKB-EC"/>
</dbReference>
<keyword evidence="3" id="KW-0479">Metal-binding</keyword>
<evidence type="ECO:0000256" key="3">
    <source>
        <dbReference type="ARBA" id="ARBA00022723"/>
    </source>
</evidence>
<dbReference type="Proteomes" id="UP000000598">
    <property type="component" value="Chromosome F"/>
</dbReference>
<dbReference type="FunCoup" id="Q6CJ16">
    <property type="interactions" value="466"/>
</dbReference>
<evidence type="ECO:0000256" key="6">
    <source>
        <dbReference type="ARBA" id="ARBA00039017"/>
    </source>
</evidence>
<dbReference type="SUPFAM" id="SSF52499">
    <property type="entry name" value="Isochorismatase-like hydrolases"/>
    <property type="match status" value="1"/>
</dbReference>
<dbReference type="EMBL" id="CR382126">
    <property type="protein sequence ID" value="CAG98781.1"/>
    <property type="molecule type" value="Genomic_DNA"/>
</dbReference>
<dbReference type="InParanoid" id="Q6CJ16"/>
<dbReference type="Pfam" id="PF00857">
    <property type="entry name" value="Isochorismatase"/>
    <property type="match status" value="1"/>
</dbReference>
<dbReference type="eggNOG" id="KOG4003">
    <property type="taxonomic scope" value="Eukaryota"/>
</dbReference>
<dbReference type="PANTHER" id="PTHR11080:SF2">
    <property type="entry name" value="LD05707P"/>
    <property type="match status" value="1"/>
</dbReference>
<evidence type="ECO:0000256" key="5">
    <source>
        <dbReference type="ARBA" id="ARBA00037900"/>
    </source>
</evidence>
<keyword evidence="2" id="KW-0662">Pyridine nucleotide biosynthesis</keyword>
<sequence>MGARALLVIDIQNDFLPPKGSLAVQDGDTIIDPVIQLLQDQDWDCVAMTKDWHPPDHISFAKNHGLPDFSSFTYDSPVPGSTEKQSATLWPVHCVQETWGSEVPEKLLAEILKLKVPHKIVNKGYLSDREYYSGFNDIWNDHHTELDAFFKENDVTEIYVVGLAFDFCVKNSAISAANLGYHVTILKDYTKAIANDLQSIESFIQELAKNEVSVQESI</sequence>
<evidence type="ECO:0000256" key="4">
    <source>
        <dbReference type="ARBA" id="ARBA00022801"/>
    </source>
</evidence>